<accession>A0A152A7N1</accession>
<feature type="compositionally biased region" description="Acidic residues" evidence="1">
    <location>
        <begin position="409"/>
        <end position="464"/>
    </location>
</feature>
<reference evidence="2 3" key="1">
    <citation type="submission" date="2015-12" db="EMBL/GenBank/DDBJ databases">
        <title>Dictyostelia acquired genes for synthesis and detection of signals that induce cell-type specialization by lateral gene transfer from prokaryotes.</title>
        <authorList>
            <person name="Gloeckner G."/>
            <person name="Schaap P."/>
        </authorList>
    </citation>
    <scope>NUCLEOTIDE SEQUENCE [LARGE SCALE GENOMIC DNA]</scope>
    <source>
        <strain evidence="2 3">TK</strain>
    </source>
</reference>
<dbReference type="EMBL" id="LODT01000004">
    <property type="protein sequence ID" value="KYR02253.1"/>
    <property type="molecule type" value="Genomic_DNA"/>
</dbReference>
<proteinExistence type="predicted"/>
<protein>
    <submittedName>
        <fullName evidence="2">G-protein-coupled receptor</fullName>
    </submittedName>
</protein>
<keyword evidence="2" id="KW-0675">Receptor</keyword>
<dbReference type="InParanoid" id="A0A152A7N1"/>
<dbReference type="SUPFAM" id="SSF52047">
    <property type="entry name" value="RNI-like"/>
    <property type="match status" value="1"/>
</dbReference>
<organism evidence="2 3">
    <name type="scientific">Tieghemostelium lacteum</name>
    <name type="common">Slime mold</name>
    <name type="synonym">Dictyostelium lacteum</name>
    <dbReference type="NCBI Taxonomy" id="361077"/>
    <lineage>
        <taxon>Eukaryota</taxon>
        <taxon>Amoebozoa</taxon>
        <taxon>Evosea</taxon>
        <taxon>Eumycetozoa</taxon>
        <taxon>Dictyostelia</taxon>
        <taxon>Dictyosteliales</taxon>
        <taxon>Raperosteliaceae</taxon>
        <taxon>Tieghemostelium</taxon>
    </lineage>
</organism>
<dbReference type="STRING" id="361077.A0A152A7N1"/>
<dbReference type="Proteomes" id="UP000076078">
    <property type="component" value="Unassembled WGS sequence"/>
</dbReference>
<evidence type="ECO:0000313" key="2">
    <source>
        <dbReference type="EMBL" id="KYR02253.1"/>
    </source>
</evidence>
<dbReference type="InterPro" id="IPR032675">
    <property type="entry name" value="LRR_dom_sf"/>
</dbReference>
<dbReference type="AlphaFoldDB" id="A0A152A7N1"/>
<feature type="region of interest" description="Disordered" evidence="1">
    <location>
        <begin position="407"/>
        <end position="464"/>
    </location>
</feature>
<evidence type="ECO:0000256" key="1">
    <source>
        <dbReference type="SAM" id="MobiDB-lite"/>
    </source>
</evidence>
<comment type="caution">
    <text evidence="2">The sequence shown here is derived from an EMBL/GenBank/DDBJ whole genome shotgun (WGS) entry which is preliminary data.</text>
</comment>
<gene>
    <name evidence="2" type="ORF">DLAC_01083</name>
</gene>
<name>A0A152A7N1_TIELA</name>
<evidence type="ECO:0000313" key="3">
    <source>
        <dbReference type="Proteomes" id="UP000076078"/>
    </source>
</evidence>
<sequence length="464" mass="54096">MTLITCNILFVKILNYIVYSEYNYNKKISVVEFLNIVTKLSLVSKVWKSKIVPSLSYPALSLSQKSNLNLLRFIDKNPTFSFSTYIHKGFISKEHIPYLGRLLENVKFLEISSSPWPLPEQEFILQKQLEALKYAKKLAIFIEEKILTEYLQSHSPNIHQHVEQLELYVSDMANLVKIMDMYQCSKLTYKKFSDEYYNQLEKLNDISTLKKLTFLMDQNSLNYKNDIKQIAEFILQNRSLTSLKLDIYGNDYCIDPILKALAKNQTIKEFRVVGYVGYSLIKYSNDVLVEALNQNTGIQTLHLDAPSEVIPSKSGDKIINSTLKYFQINNNHEKRSKNSLLQLFENNTSIRTLRFTRFLDTMVDDLGSKFKMVNQLVLHSRDRDTPPQYFLDKLVISFPNLLSFRMITDDNDNEDDGDDGDEEDYEDDDDDEGDYEDDDDDDEDEDDDDDDDDEDDEDENDEDD</sequence>
<keyword evidence="3" id="KW-1185">Reference proteome</keyword>
<dbReference type="Gene3D" id="3.80.10.10">
    <property type="entry name" value="Ribonuclease Inhibitor"/>
    <property type="match status" value="1"/>
</dbReference>